<dbReference type="Pfam" id="PF05572">
    <property type="entry name" value="Peptidase_M43"/>
    <property type="match status" value="1"/>
</dbReference>
<dbReference type="AlphaFoldDB" id="A0A2S7U698"/>
<dbReference type="Proteomes" id="UP000239747">
    <property type="component" value="Unassembled WGS sequence"/>
</dbReference>
<organism evidence="8 9">
    <name type="scientific">Nonlabens arenilitoris</name>
    <dbReference type="NCBI Taxonomy" id="1217969"/>
    <lineage>
        <taxon>Bacteria</taxon>
        <taxon>Pseudomonadati</taxon>
        <taxon>Bacteroidota</taxon>
        <taxon>Flavobacteriia</taxon>
        <taxon>Flavobacteriales</taxon>
        <taxon>Flavobacteriaceae</taxon>
        <taxon>Nonlabens</taxon>
    </lineage>
</organism>
<dbReference type="RefSeq" id="WP_105069716.1">
    <property type="nucleotide sequence ID" value="NZ_MTPW01000001.1"/>
</dbReference>
<dbReference type="EMBL" id="MTPW01000001">
    <property type="protein sequence ID" value="PQJ30529.1"/>
    <property type="molecule type" value="Genomic_DNA"/>
</dbReference>
<keyword evidence="5" id="KW-0966">Cell projection</keyword>
<keyword evidence="3" id="KW-0963">Cytoplasm</keyword>
<dbReference type="GO" id="GO:0005737">
    <property type="term" value="C:cytoplasm"/>
    <property type="evidence" value="ECO:0007669"/>
    <property type="project" value="UniProtKB-SubCell"/>
</dbReference>
<evidence type="ECO:0000256" key="1">
    <source>
        <dbReference type="ARBA" id="ARBA00004138"/>
    </source>
</evidence>
<evidence type="ECO:0000259" key="6">
    <source>
        <dbReference type="Pfam" id="PF05572"/>
    </source>
</evidence>
<evidence type="ECO:0000256" key="4">
    <source>
        <dbReference type="ARBA" id="ARBA00023069"/>
    </source>
</evidence>
<dbReference type="NCBIfam" id="NF012200">
    <property type="entry name" value="choice_anch_D"/>
    <property type="match status" value="3"/>
</dbReference>
<proteinExistence type="predicted"/>
<dbReference type="Gene3D" id="3.40.390.10">
    <property type="entry name" value="Collagenase (Catalytic Domain)"/>
    <property type="match status" value="1"/>
</dbReference>
<evidence type="ECO:0000256" key="3">
    <source>
        <dbReference type="ARBA" id="ARBA00022490"/>
    </source>
</evidence>
<dbReference type="InterPro" id="IPR008754">
    <property type="entry name" value="Peptidase_M43"/>
</dbReference>
<dbReference type="InterPro" id="IPR053879">
    <property type="entry name" value="HYDIN_VesB_CFA65-like_Ig"/>
</dbReference>
<dbReference type="Gene3D" id="2.60.40.10">
    <property type="entry name" value="Immunoglobulins"/>
    <property type="match status" value="3"/>
</dbReference>
<feature type="domain" description="Peptidase M43 pregnancy-associated plasma-A" evidence="6">
    <location>
        <begin position="273"/>
        <end position="364"/>
    </location>
</feature>
<dbReference type="InterPro" id="IPR013783">
    <property type="entry name" value="Ig-like_fold"/>
</dbReference>
<gene>
    <name evidence="8" type="ORF">BST92_00605</name>
</gene>
<evidence type="ECO:0000259" key="7">
    <source>
        <dbReference type="Pfam" id="PF22544"/>
    </source>
</evidence>
<reference evidence="8 9" key="1">
    <citation type="submission" date="2017-01" db="EMBL/GenBank/DDBJ databases">
        <title>Trade-off between light-utilization and light-protection in marine flavobacteria.</title>
        <authorList>
            <person name="Kumagai Y."/>
            <person name="Yoshizawa S."/>
            <person name="Kogure K."/>
            <person name="Iwasaki W."/>
        </authorList>
    </citation>
    <scope>NUCLEOTIDE SEQUENCE [LARGE SCALE GENOMIC DNA]</scope>
    <source>
        <strain evidence="8 9">KCTC 32109</strain>
    </source>
</reference>
<name>A0A2S7U698_9FLAO</name>
<accession>A0A2S7U698</accession>
<feature type="domain" description="HYDIN/VesB/CFA65-like Ig-like" evidence="7">
    <location>
        <begin position="605"/>
        <end position="700"/>
    </location>
</feature>
<comment type="subcellular location">
    <subcellularLocation>
        <location evidence="1">Cell projection</location>
        <location evidence="1">Cilium</location>
    </subcellularLocation>
    <subcellularLocation>
        <location evidence="2">Cytoplasm</location>
    </subcellularLocation>
</comment>
<evidence type="ECO:0008006" key="10">
    <source>
        <dbReference type="Google" id="ProtNLM"/>
    </source>
</evidence>
<dbReference type="Pfam" id="PF22544">
    <property type="entry name" value="HYDIN_VesB_CFA65-like_Ig"/>
    <property type="match status" value="2"/>
</dbReference>
<protein>
    <recommendedName>
        <fullName evidence="10">Peptidase M43 pregnancy-associated plasma-A domain-containing protein</fullName>
    </recommendedName>
</protein>
<feature type="domain" description="HYDIN/VesB/CFA65-like Ig-like" evidence="7">
    <location>
        <begin position="495"/>
        <end position="590"/>
    </location>
</feature>
<keyword evidence="9" id="KW-1185">Reference proteome</keyword>
<dbReference type="SUPFAM" id="SSF55486">
    <property type="entry name" value="Metalloproteases ('zincins'), catalytic domain"/>
    <property type="match status" value="1"/>
</dbReference>
<keyword evidence="4" id="KW-0969">Cilium</keyword>
<comment type="caution">
    <text evidence="8">The sequence shown here is derived from an EMBL/GenBank/DDBJ whole genome shotgun (WGS) entry which is preliminary data.</text>
</comment>
<evidence type="ECO:0000256" key="5">
    <source>
        <dbReference type="ARBA" id="ARBA00023273"/>
    </source>
</evidence>
<evidence type="ECO:0000313" key="9">
    <source>
        <dbReference type="Proteomes" id="UP000239747"/>
    </source>
</evidence>
<sequence length="969" mass="104673">MKKSYLLKFLFFILLLNGCTKENDDEVEILNTDISVATSAEFIIWLNSNDLNQKLNESLSYNLGNAIENQVNKVFFFNNDSTRVDVSIQLKPEFLNVLNDPNLANNELSIQLEKEISSELFDDSDNEISAANLSTLNQSILNGLSSFDINSVGFMEVPITLHIARDNNGNGGLDLSQLTNKIQELNTKFFGAKIIFSLCNSNIDYIDDNNFYNHTKNNEQYADSRDVANTLNIYVNRKIKTFDSQGNEKFIGGYAFFPFEGNDRIYVTRAGFYSSTLEHEIGHFFSLFHTHQSGNIASVGVNGSGCLFTGDAICDTPFDPNLNDLVNFPDCLSPNGTTLPDNIMSYAAHGCRTDFTTEQLIRMAFSARSQKNLNTCNGSSNTSQIQITGDLNFPDTQNGSQSAPRTFTVENLGDASFSIQSLIDTNEFRITNGASGITVPAMGSRTFNVVFAPSAVASFQAFIEVNNDADNANSNNSRIQAIGNGVANQSNQSAISINNSSLSFGNQTVGSTSNSQSIIVSNTGGSSFNISNISVPNGFSISPSSSTTINAGQSKTYQVTFSPSATQNYSGNIVFTNNADNATTVNSRVQVSGIGTTNQSNQSAISINNNSLSFGNVDVGTNSNVQSVTVLNTGNSSFNINSISVPNGFSISPNSSTNLGGGQSRTYDITFSPTSVQSYSGFIEFNNDADNMNATNSRIQVSGNGINNQNNIPNLRISGFRVTGDDNSDGIINAGEDIDFDLEVENFGNATATNVDVVWNTNNPDINIIDADRSVPDINSGSFEWNSGALDFDVDPNASSQTVNCTVTITSNEGTWNDTFTFDIVGSGGGALPLVDVGNNTPRDSCSATGSSSVYNLDLNTQYAKANWNLNNIISYGSDGNRGMWYQFDTNSNTTYRITVITFAGATTNGNAGFQIFSSCSGSPIYTINNASNGVEDVNLNLNPNDTYYIRFYDIDDNNPITFSVSIQD</sequence>
<dbReference type="GO" id="GO:0008237">
    <property type="term" value="F:metallopeptidase activity"/>
    <property type="evidence" value="ECO:0007669"/>
    <property type="project" value="InterPro"/>
</dbReference>
<evidence type="ECO:0000256" key="2">
    <source>
        <dbReference type="ARBA" id="ARBA00004496"/>
    </source>
</evidence>
<dbReference type="OrthoDB" id="6278496at2"/>
<evidence type="ECO:0000313" key="8">
    <source>
        <dbReference type="EMBL" id="PQJ30529.1"/>
    </source>
</evidence>
<dbReference type="InterPro" id="IPR024079">
    <property type="entry name" value="MetalloPept_cat_dom_sf"/>
</dbReference>